<sequence length="271" mass="29795">MAKRNIRTALSSLRRGRGDLGLRTNTVQLPSSKMNSLKAMAMSVPSHSSAHSVMYQWVVSLGMRTNSTGVTNELAEMRTALIRPEKEGVEICAVIRGVLMVFEVELGRCGVFGHVIVEVGKVSSVGGGVCFAPVVVHWEYLDVDCVLLGLVISWLVHVEHRMRWRGHGGQRRLPGAVLVFGPGIHTSPLAELALGELVFGRSGQQGALTAACLVGHHHSAEHHVVEAFQNALVPLYLFVKLYRALQMEKKIRIDKSNFFIYILTSYTCLNV</sequence>
<evidence type="ECO:0000313" key="2">
    <source>
        <dbReference type="Proteomes" id="UP000276133"/>
    </source>
</evidence>
<dbReference type="Proteomes" id="UP000276133">
    <property type="component" value="Unassembled WGS sequence"/>
</dbReference>
<organism evidence="1 2">
    <name type="scientific">Brachionus plicatilis</name>
    <name type="common">Marine rotifer</name>
    <name type="synonym">Brachionus muelleri</name>
    <dbReference type="NCBI Taxonomy" id="10195"/>
    <lineage>
        <taxon>Eukaryota</taxon>
        <taxon>Metazoa</taxon>
        <taxon>Spiralia</taxon>
        <taxon>Gnathifera</taxon>
        <taxon>Rotifera</taxon>
        <taxon>Eurotatoria</taxon>
        <taxon>Monogononta</taxon>
        <taxon>Pseudotrocha</taxon>
        <taxon>Ploima</taxon>
        <taxon>Brachionidae</taxon>
        <taxon>Brachionus</taxon>
    </lineage>
</organism>
<dbReference type="AlphaFoldDB" id="A0A3M7Q543"/>
<name>A0A3M7Q543_BRAPC</name>
<dbReference type="EMBL" id="REGN01007503">
    <property type="protein sequence ID" value="RNA06075.1"/>
    <property type="molecule type" value="Genomic_DNA"/>
</dbReference>
<gene>
    <name evidence="1" type="ORF">BpHYR1_032853</name>
</gene>
<comment type="caution">
    <text evidence="1">The sequence shown here is derived from an EMBL/GenBank/DDBJ whole genome shotgun (WGS) entry which is preliminary data.</text>
</comment>
<evidence type="ECO:0000313" key="1">
    <source>
        <dbReference type="EMBL" id="RNA06075.1"/>
    </source>
</evidence>
<protein>
    <submittedName>
        <fullName evidence="1">Uncharacterized protein</fullName>
    </submittedName>
</protein>
<reference evidence="1 2" key="1">
    <citation type="journal article" date="2018" name="Sci. Rep.">
        <title>Genomic signatures of local adaptation to the degree of environmental predictability in rotifers.</title>
        <authorList>
            <person name="Franch-Gras L."/>
            <person name="Hahn C."/>
            <person name="Garcia-Roger E.M."/>
            <person name="Carmona M.J."/>
            <person name="Serra M."/>
            <person name="Gomez A."/>
        </authorList>
    </citation>
    <scope>NUCLEOTIDE SEQUENCE [LARGE SCALE GENOMIC DNA]</scope>
    <source>
        <strain evidence="1">HYR1</strain>
    </source>
</reference>
<keyword evidence="2" id="KW-1185">Reference proteome</keyword>
<proteinExistence type="predicted"/>
<accession>A0A3M7Q543</accession>